<dbReference type="HOGENOM" id="CLU_050192_0_2_4"/>
<dbReference type="PANTHER" id="PTHR30273">
    <property type="entry name" value="PERIPLASMIC SIGNAL SENSOR AND SIGMA FACTOR ACTIVATOR FECR-RELATED"/>
    <property type="match status" value="1"/>
</dbReference>
<feature type="compositionally biased region" description="Low complexity" evidence="1">
    <location>
        <begin position="102"/>
        <end position="115"/>
    </location>
</feature>
<feature type="region of interest" description="Disordered" evidence="1">
    <location>
        <begin position="93"/>
        <end position="119"/>
    </location>
</feature>
<dbReference type="Proteomes" id="UP000028782">
    <property type="component" value="Chromosome"/>
</dbReference>
<dbReference type="PIRSF" id="PIRSF018266">
    <property type="entry name" value="FecR"/>
    <property type="match status" value="1"/>
</dbReference>
<sequence length="386" mass="41604">MSHSFASQRKVPASFDEAEEARELADFFSRQNPVEVAAVEWHSRWEQGLSESEHEALRQWLAEDAAHDAAFRRLTQDMAVLRSAPSDMVAKARSSFERETIASGGSSAQSAGGPAKPEAMEGRARAGALLNWMQPRSALVAACCAALFAAGIGWHQWMLQPTFESSYVAQKGQQKLVTLPDGTELAMDTDTQAQVTMYRDRREVRIADGQIMFSVAADPKKPFHVLAGPARVTVLGTRFSVRYRNQGADAGAVNVSVEKGRVQVAGSYSSANEKADLHVELLAGQGLRVSSDGVLGQVAGVAPGSVALWRKGLVRFDNTALADALFELERYGSTGLEIRDPAVAAMTIGGSYQIDRPGEFARMLTQILPVKLVSEPSGKTEIVSAP</sequence>
<dbReference type="GO" id="GO:0016989">
    <property type="term" value="F:sigma factor antagonist activity"/>
    <property type="evidence" value="ECO:0007669"/>
    <property type="project" value="TreeGrafter"/>
</dbReference>
<dbReference type="PANTHER" id="PTHR30273:SF2">
    <property type="entry name" value="PROTEIN FECR"/>
    <property type="match status" value="1"/>
</dbReference>
<evidence type="ECO:0000313" key="3">
    <source>
        <dbReference type="EMBL" id="AIJ47533.1"/>
    </source>
</evidence>
<evidence type="ECO:0000313" key="4">
    <source>
        <dbReference type="Proteomes" id="UP000028782"/>
    </source>
</evidence>
<dbReference type="Gene3D" id="2.60.120.1440">
    <property type="match status" value="1"/>
</dbReference>
<reference evidence="3 4" key="1">
    <citation type="journal article" date="2014" name="Genome Announc.">
        <title>Complete Genome Sequence of Polychlorinated Biphenyl Degrader Comamonas testosteroni TK102 (NBRC 109938).</title>
        <authorList>
            <person name="Fukuda K."/>
            <person name="Hosoyama A."/>
            <person name="Tsuchikane K."/>
            <person name="Ohji S."/>
            <person name="Yamazoe A."/>
            <person name="Fujita N."/>
            <person name="Shintani M."/>
            <person name="Kimbara K."/>
        </authorList>
    </citation>
    <scope>NUCLEOTIDE SEQUENCE [LARGE SCALE GENOMIC DNA]</scope>
    <source>
        <strain evidence="3">TK102</strain>
    </source>
</reference>
<accession>A0A076PP73</accession>
<dbReference type="AlphaFoldDB" id="A0A076PP73"/>
<name>A0A076PP73_COMTE</name>
<dbReference type="EMBL" id="CP006704">
    <property type="protein sequence ID" value="AIJ47533.1"/>
    <property type="molecule type" value="Genomic_DNA"/>
</dbReference>
<dbReference type="InterPro" id="IPR006860">
    <property type="entry name" value="FecR"/>
</dbReference>
<dbReference type="InterPro" id="IPR012373">
    <property type="entry name" value="Ferrdict_sens_TM"/>
</dbReference>
<dbReference type="KEGG" id="ctes:O987_17100"/>
<dbReference type="RefSeq" id="WP_051962198.1">
    <property type="nucleotide sequence ID" value="NZ_CP006704.1"/>
</dbReference>
<evidence type="ECO:0000256" key="1">
    <source>
        <dbReference type="SAM" id="MobiDB-lite"/>
    </source>
</evidence>
<feature type="domain" description="FecR protein" evidence="2">
    <location>
        <begin position="167"/>
        <end position="263"/>
    </location>
</feature>
<gene>
    <name evidence="3" type="ORF">O987_17100</name>
</gene>
<dbReference type="Pfam" id="PF04773">
    <property type="entry name" value="FecR"/>
    <property type="match status" value="1"/>
</dbReference>
<evidence type="ECO:0000259" key="2">
    <source>
        <dbReference type="Pfam" id="PF04773"/>
    </source>
</evidence>
<protein>
    <submittedName>
        <fullName evidence="3">Anti-FecI sigma factor FecR</fullName>
    </submittedName>
</protein>
<proteinExistence type="predicted"/>
<organism evidence="3 4">
    <name type="scientific">Comamonas testosteroni TK102</name>
    <dbReference type="NCBI Taxonomy" id="1392005"/>
    <lineage>
        <taxon>Bacteria</taxon>
        <taxon>Pseudomonadati</taxon>
        <taxon>Pseudomonadota</taxon>
        <taxon>Betaproteobacteria</taxon>
        <taxon>Burkholderiales</taxon>
        <taxon>Comamonadaceae</taxon>
        <taxon>Comamonas</taxon>
    </lineage>
</organism>